<dbReference type="GO" id="GO:0044218">
    <property type="term" value="C:other organism cell membrane"/>
    <property type="evidence" value="ECO:0007669"/>
    <property type="project" value="UniProtKB-KW"/>
</dbReference>
<keyword evidence="14" id="KW-1185">Reference proteome</keyword>
<keyword evidence="4" id="KW-0964">Secreted</keyword>
<evidence type="ECO:0000313" key="14">
    <source>
        <dbReference type="Proteomes" id="UP000886998"/>
    </source>
</evidence>
<keyword evidence="7" id="KW-0528">Neurotoxin</keyword>
<dbReference type="Pfam" id="PF12796">
    <property type="entry name" value="Ank_2"/>
    <property type="match status" value="1"/>
</dbReference>
<dbReference type="EMBL" id="BMAV01025783">
    <property type="protein sequence ID" value="GFS44696.1"/>
    <property type="molecule type" value="Genomic_DNA"/>
</dbReference>
<feature type="repeat" description="ANK" evidence="12">
    <location>
        <begin position="152"/>
        <end position="184"/>
    </location>
</feature>
<keyword evidence="3" id="KW-0268">Exocytosis</keyword>
<accession>A0A8X6IH63</accession>
<evidence type="ECO:0000256" key="1">
    <source>
        <dbReference type="ARBA" id="ARBA00004175"/>
    </source>
</evidence>
<keyword evidence="6" id="KW-0800">Toxin</keyword>
<dbReference type="GO" id="GO:0044231">
    <property type="term" value="C:host cell presynaptic membrane"/>
    <property type="evidence" value="ECO:0007669"/>
    <property type="project" value="UniProtKB-KW"/>
</dbReference>
<evidence type="ECO:0000256" key="4">
    <source>
        <dbReference type="ARBA" id="ARBA00022525"/>
    </source>
</evidence>
<keyword evidence="9" id="KW-0638">Presynaptic neurotoxin</keyword>
<dbReference type="PANTHER" id="PTHR46680:SF3">
    <property type="entry name" value="NF-KAPPA-B INHIBITOR CACTUS"/>
    <property type="match status" value="1"/>
</dbReference>
<name>A0A8X6IH63_9ARAC</name>
<dbReference type="GO" id="GO:0005829">
    <property type="term" value="C:cytosol"/>
    <property type="evidence" value="ECO:0007669"/>
    <property type="project" value="TreeGrafter"/>
</dbReference>
<evidence type="ECO:0000256" key="12">
    <source>
        <dbReference type="PROSITE-ProRule" id="PRU00023"/>
    </source>
</evidence>
<dbReference type="SMART" id="SM00248">
    <property type="entry name" value="ANK"/>
    <property type="match status" value="5"/>
</dbReference>
<evidence type="ECO:0000256" key="11">
    <source>
        <dbReference type="ARBA" id="ARBA00023298"/>
    </source>
</evidence>
<evidence type="ECO:0000256" key="10">
    <source>
        <dbReference type="ARBA" id="ARBA00023043"/>
    </source>
</evidence>
<feature type="repeat" description="ANK" evidence="12">
    <location>
        <begin position="222"/>
        <end position="254"/>
    </location>
</feature>
<keyword evidence="11" id="KW-0472">Membrane</keyword>
<keyword evidence="5" id="KW-1052">Target cell membrane</keyword>
<sequence>MKWTMNPKPASAVCPTMNHSDPQDPFSAPHNFQDVHIPCSVENRKRKLSASQPHPFFEQGTLEERTLTGEMCNLGKVHATVQCPPHSVVKRTKTNACGKELNLLRIQMAMISDNDGDRPIHVAVAQENLKLVHKLCVLMLKASISLDLTNYLRQTPFHLAVMLGNVAIVKLLIRCGSSVTLKDRNGNTVIHLAVKSGTNKDVLGLILSHPDAKDILNALDHEGYSALHYAVLKNNKTAVWCLQKVGAQMNVVDGKSGRSPLIHAILNRNEEMVSLLLECGACAEVTDYSGRSAFELALHASTKSIVHLLEARLFTNDPMESIMNQENSKTPKRNIIRTKRNNKNIENDEIRTN</sequence>
<reference evidence="13" key="1">
    <citation type="submission" date="2020-08" db="EMBL/GenBank/DDBJ databases">
        <title>Multicomponent nature underlies the extraordinary mechanical properties of spider dragline silk.</title>
        <authorList>
            <person name="Kono N."/>
            <person name="Nakamura H."/>
            <person name="Mori M."/>
            <person name="Yoshida Y."/>
            <person name="Ohtoshi R."/>
            <person name="Malay A.D."/>
            <person name="Moran D.A.P."/>
            <person name="Tomita M."/>
            <person name="Numata K."/>
            <person name="Arakawa K."/>
        </authorList>
    </citation>
    <scope>NUCLEOTIDE SEQUENCE</scope>
</reference>
<dbReference type="GO" id="GO:0005576">
    <property type="term" value="C:extracellular region"/>
    <property type="evidence" value="ECO:0007669"/>
    <property type="project" value="UniProtKB-SubCell"/>
</dbReference>
<dbReference type="PROSITE" id="PS50297">
    <property type="entry name" value="ANK_REP_REGION"/>
    <property type="match status" value="3"/>
</dbReference>
<dbReference type="SUPFAM" id="SSF48403">
    <property type="entry name" value="Ankyrin repeat"/>
    <property type="match status" value="1"/>
</dbReference>
<dbReference type="Pfam" id="PF00023">
    <property type="entry name" value="Ank"/>
    <property type="match status" value="1"/>
</dbReference>
<dbReference type="GO" id="GO:0071356">
    <property type="term" value="P:cellular response to tumor necrosis factor"/>
    <property type="evidence" value="ECO:0007669"/>
    <property type="project" value="TreeGrafter"/>
</dbReference>
<evidence type="ECO:0000256" key="8">
    <source>
        <dbReference type="ARBA" id="ARBA00022737"/>
    </source>
</evidence>
<dbReference type="PANTHER" id="PTHR46680">
    <property type="entry name" value="NF-KAPPA-B INHIBITOR ALPHA"/>
    <property type="match status" value="1"/>
</dbReference>
<evidence type="ECO:0000313" key="13">
    <source>
        <dbReference type="EMBL" id="GFS44696.1"/>
    </source>
</evidence>
<dbReference type="InterPro" id="IPR051070">
    <property type="entry name" value="NF-kappa-B_inhibitor"/>
</dbReference>
<comment type="caution">
    <text evidence="13">The sequence shown here is derived from an EMBL/GenBank/DDBJ whole genome shotgun (WGS) entry which is preliminary data.</text>
</comment>
<dbReference type="GO" id="GO:0090729">
    <property type="term" value="F:toxin activity"/>
    <property type="evidence" value="ECO:0007669"/>
    <property type="project" value="UniProtKB-KW"/>
</dbReference>
<gene>
    <name evidence="13" type="primary">Bcl3</name>
    <name evidence="13" type="ORF">TNIN_322951</name>
</gene>
<dbReference type="Proteomes" id="UP000886998">
    <property type="component" value="Unassembled WGS sequence"/>
</dbReference>
<evidence type="ECO:0000256" key="3">
    <source>
        <dbReference type="ARBA" id="ARBA00022483"/>
    </source>
</evidence>
<keyword evidence="11" id="KW-1053">Target membrane</keyword>
<protein>
    <submittedName>
        <fullName evidence="13">B-cell lymphoma 3 protein homolog</fullName>
    </submittedName>
</protein>
<dbReference type="GO" id="GO:0006887">
    <property type="term" value="P:exocytosis"/>
    <property type="evidence" value="ECO:0007669"/>
    <property type="project" value="UniProtKB-KW"/>
</dbReference>
<organism evidence="13 14">
    <name type="scientific">Trichonephila inaurata madagascariensis</name>
    <dbReference type="NCBI Taxonomy" id="2747483"/>
    <lineage>
        <taxon>Eukaryota</taxon>
        <taxon>Metazoa</taxon>
        <taxon>Ecdysozoa</taxon>
        <taxon>Arthropoda</taxon>
        <taxon>Chelicerata</taxon>
        <taxon>Arachnida</taxon>
        <taxon>Araneae</taxon>
        <taxon>Araneomorphae</taxon>
        <taxon>Entelegynae</taxon>
        <taxon>Araneoidea</taxon>
        <taxon>Nephilidae</taxon>
        <taxon>Trichonephila</taxon>
        <taxon>Trichonephila inaurata</taxon>
    </lineage>
</organism>
<evidence type="ECO:0000256" key="2">
    <source>
        <dbReference type="ARBA" id="ARBA00004613"/>
    </source>
</evidence>
<proteinExistence type="predicted"/>
<evidence type="ECO:0000256" key="7">
    <source>
        <dbReference type="ARBA" id="ARBA00022699"/>
    </source>
</evidence>
<dbReference type="InterPro" id="IPR002110">
    <property type="entry name" value="Ankyrin_rpt"/>
</dbReference>
<evidence type="ECO:0000256" key="9">
    <source>
        <dbReference type="ARBA" id="ARBA00023028"/>
    </source>
</evidence>
<evidence type="ECO:0000256" key="5">
    <source>
        <dbReference type="ARBA" id="ARBA00022537"/>
    </source>
</evidence>
<keyword evidence="8" id="KW-0677">Repeat</keyword>
<keyword evidence="10 12" id="KW-0040">ANK repeat</keyword>
<comment type="subcellular location">
    <subcellularLocation>
        <location evidence="2">Secreted</location>
    </subcellularLocation>
    <subcellularLocation>
        <location evidence="1">Target cell membrane</location>
    </subcellularLocation>
</comment>
<dbReference type="Gene3D" id="1.25.40.20">
    <property type="entry name" value="Ankyrin repeat-containing domain"/>
    <property type="match status" value="1"/>
</dbReference>
<evidence type="ECO:0000256" key="6">
    <source>
        <dbReference type="ARBA" id="ARBA00022656"/>
    </source>
</evidence>
<dbReference type="OrthoDB" id="6431813at2759"/>
<dbReference type="InterPro" id="IPR036770">
    <property type="entry name" value="Ankyrin_rpt-contain_sf"/>
</dbReference>
<dbReference type="GO" id="GO:0051059">
    <property type="term" value="F:NF-kappaB binding"/>
    <property type="evidence" value="ECO:0007669"/>
    <property type="project" value="TreeGrafter"/>
</dbReference>
<dbReference type="AlphaFoldDB" id="A0A8X6IH63"/>
<feature type="repeat" description="ANK" evidence="12">
    <location>
        <begin position="256"/>
        <end position="288"/>
    </location>
</feature>
<dbReference type="PROSITE" id="PS50088">
    <property type="entry name" value="ANK_REPEAT"/>
    <property type="match status" value="3"/>
</dbReference>